<feature type="compositionally biased region" description="Basic and acidic residues" evidence="1">
    <location>
        <begin position="1"/>
        <end position="10"/>
    </location>
</feature>
<feature type="region of interest" description="Disordered" evidence="1">
    <location>
        <begin position="58"/>
        <end position="138"/>
    </location>
</feature>
<reference evidence="2" key="2">
    <citation type="journal article" date="2015" name="Data Brief">
        <title>Shoot transcriptome of the giant reed, Arundo donax.</title>
        <authorList>
            <person name="Barrero R.A."/>
            <person name="Guerrero F.D."/>
            <person name="Moolhuijzen P."/>
            <person name="Goolsby J.A."/>
            <person name="Tidwell J."/>
            <person name="Bellgard S.E."/>
            <person name="Bellgard M.I."/>
        </authorList>
    </citation>
    <scope>NUCLEOTIDE SEQUENCE</scope>
    <source>
        <tissue evidence="2">Shoot tissue taken approximately 20 cm above the soil surface</tissue>
    </source>
</reference>
<sequence>MLEKEKDLIAEKNPQARVRRSMRKSVMPVNDNKVVGEEIQNAKGDDVEKQLDMEKQLVVKQPARRSSRKSAPPDMLENKSGFEVAETNAEARVKRSMRKSVLPNVLNKENPDHSKMTRNEDFQSSKGGGEEKQRKVKEPIWRTRRSVATVVLGKENEGLHEEKKSEIPMRRSTRKSVAFNAVEKGNMDHTEMVGREQSGIGTRNLKARGQLTDRAVATPENKLQVEVTVQNKRPAKRSRTTTPEAVMSVEEAKFDGMVTKEATHDGDKVTHKYNKESSRIIQEICQFNATGEEFSADPLLVTHDEETCIVQRVHKVIPGSESGHVDNGCQNSEIYHSSVMESSDKCKQAQGHFDIQISDSHLSETRVRELDKKSSTAELVSEKTLMDEGEVNLVAKSKQDVNAGLEALNKSVGIAQEIGLTTAALILESEVPIDEGGSVNAETVKQPDEEVASPISSCCDDTTVIIMEPQFALQNDSQDVRTEDVLPIDFTVGDREEQSPVTGQGRAGGEAHTSESGEKNLADIMSTGLHTKDVVPIDFTIEEHEEEQYPVSPIADEKRVSREENASELAGKTVAGIMSTGLHTKGLHDCDVPAKETGEASELALPISDSKQEVHSDAIAEQSIRDADLGNCLGKGSQGNPLSTNLHSQGVADDIILPVLSAAKGCSSDGRHSSFDLKFLFAEECKESYSRNDENTAVEVDSGNKPIASETPSFCVGSDCDLEDEGVEPIVYDADKKVDADQGAAQEEVVAVEISNDEHVAAKLDLETMFNDDCSLAEKNIRLVADNLDGEQAMVQVQQGDVHEGTFEKPSLCPATLECEHECGLPKEAVLHSVKNRGSSSSAEQSPFCLQSLFSQENMEESVEYSSLASATPHIENGGGELKDCHVTCAHEKNS</sequence>
<evidence type="ECO:0000313" key="2">
    <source>
        <dbReference type="EMBL" id="JAD78088.1"/>
    </source>
</evidence>
<proteinExistence type="predicted"/>
<name>A0A0A9CUK7_ARUDO</name>
<organism evidence="2">
    <name type="scientific">Arundo donax</name>
    <name type="common">Giant reed</name>
    <name type="synonym">Donax arundinaceus</name>
    <dbReference type="NCBI Taxonomy" id="35708"/>
    <lineage>
        <taxon>Eukaryota</taxon>
        <taxon>Viridiplantae</taxon>
        <taxon>Streptophyta</taxon>
        <taxon>Embryophyta</taxon>
        <taxon>Tracheophyta</taxon>
        <taxon>Spermatophyta</taxon>
        <taxon>Magnoliopsida</taxon>
        <taxon>Liliopsida</taxon>
        <taxon>Poales</taxon>
        <taxon>Poaceae</taxon>
        <taxon>PACMAD clade</taxon>
        <taxon>Arundinoideae</taxon>
        <taxon>Arundineae</taxon>
        <taxon>Arundo</taxon>
    </lineage>
</organism>
<dbReference type="AlphaFoldDB" id="A0A0A9CUK7"/>
<feature type="region of interest" description="Disordered" evidence="1">
    <location>
        <begin position="492"/>
        <end position="517"/>
    </location>
</feature>
<dbReference type="EMBL" id="GBRH01219807">
    <property type="protein sequence ID" value="JAD78088.1"/>
    <property type="molecule type" value="Transcribed_RNA"/>
</dbReference>
<feature type="region of interest" description="Disordered" evidence="1">
    <location>
        <begin position="1"/>
        <end position="31"/>
    </location>
</feature>
<evidence type="ECO:0000256" key="1">
    <source>
        <dbReference type="SAM" id="MobiDB-lite"/>
    </source>
</evidence>
<protein>
    <submittedName>
        <fullName evidence="2">Uncharacterized protein</fullName>
    </submittedName>
</protein>
<feature type="compositionally biased region" description="Basic and acidic residues" evidence="1">
    <location>
        <begin position="109"/>
        <end position="138"/>
    </location>
</feature>
<accession>A0A0A9CUK7</accession>
<reference evidence="2" key="1">
    <citation type="submission" date="2014-09" db="EMBL/GenBank/DDBJ databases">
        <authorList>
            <person name="Magalhaes I.L.F."/>
            <person name="Oliveira U."/>
            <person name="Santos F.R."/>
            <person name="Vidigal T.H.D.A."/>
            <person name="Brescovit A.D."/>
            <person name="Santos A.J."/>
        </authorList>
    </citation>
    <scope>NUCLEOTIDE SEQUENCE</scope>
    <source>
        <tissue evidence="2">Shoot tissue taken approximately 20 cm above the soil surface</tissue>
    </source>
</reference>